<accession>A0A369IZ97</accession>
<keyword evidence="3" id="KW-1185">Reference proteome</keyword>
<dbReference type="AlphaFoldDB" id="A0A369IZ97"/>
<organism evidence="2 3">
    <name type="scientific">Hypsizygus marmoreus</name>
    <name type="common">White beech mushroom</name>
    <name type="synonym">Agaricus marmoreus</name>
    <dbReference type="NCBI Taxonomy" id="39966"/>
    <lineage>
        <taxon>Eukaryota</taxon>
        <taxon>Fungi</taxon>
        <taxon>Dikarya</taxon>
        <taxon>Basidiomycota</taxon>
        <taxon>Agaricomycotina</taxon>
        <taxon>Agaricomycetes</taxon>
        <taxon>Agaricomycetidae</taxon>
        <taxon>Agaricales</taxon>
        <taxon>Tricholomatineae</taxon>
        <taxon>Lyophyllaceae</taxon>
        <taxon>Hypsizygus</taxon>
    </lineage>
</organism>
<sequence length="90" mass="10121">MTCRASDRCNLPSSRCSTQCSRHSDAPILHVSELHKSYVISLHELLTRSVFQHTCPVETRRVTLPKCGTPPQWRAAESHPQAHGPSQRYG</sequence>
<protein>
    <submittedName>
        <fullName evidence="2">Uncharacterized protein</fullName>
    </submittedName>
</protein>
<feature type="region of interest" description="Disordered" evidence="1">
    <location>
        <begin position="66"/>
        <end position="90"/>
    </location>
</feature>
<dbReference type="EMBL" id="LUEZ02000221">
    <property type="protein sequence ID" value="RDB15079.1"/>
    <property type="molecule type" value="Genomic_DNA"/>
</dbReference>
<proteinExistence type="predicted"/>
<evidence type="ECO:0000313" key="2">
    <source>
        <dbReference type="EMBL" id="RDB15079.1"/>
    </source>
</evidence>
<dbReference type="Proteomes" id="UP000076154">
    <property type="component" value="Unassembled WGS sequence"/>
</dbReference>
<evidence type="ECO:0000256" key="1">
    <source>
        <dbReference type="SAM" id="MobiDB-lite"/>
    </source>
</evidence>
<evidence type="ECO:0000313" key="3">
    <source>
        <dbReference type="Proteomes" id="UP000076154"/>
    </source>
</evidence>
<reference evidence="2" key="1">
    <citation type="submission" date="2018-04" db="EMBL/GenBank/DDBJ databases">
        <title>Whole genome sequencing of Hypsizygus marmoreus.</title>
        <authorList>
            <person name="Choi I.-G."/>
            <person name="Min B."/>
            <person name="Kim J.-G."/>
            <person name="Kim S."/>
            <person name="Oh Y.-L."/>
            <person name="Kong W.-S."/>
            <person name="Park H."/>
            <person name="Jeong J."/>
            <person name="Song E.-S."/>
        </authorList>
    </citation>
    <scope>NUCLEOTIDE SEQUENCE [LARGE SCALE GENOMIC DNA]</scope>
    <source>
        <strain evidence="2">51987-8</strain>
    </source>
</reference>
<gene>
    <name evidence="2" type="ORF">Hypma_005423</name>
</gene>
<dbReference type="InParanoid" id="A0A369IZ97"/>
<name>A0A369IZ97_HYPMA</name>
<comment type="caution">
    <text evidence="2">The sequence shown here is derived from an EMBL/GenBank/DDBJ whole genome shotgun (WGS) entry which is preliminary data.</text>
</comment>